<dbReference type="PANTHER" id="PTHR36510">
    <property type="entry name" value="GLUTAMATE--CYSTEINE LIGASE 2-RELATED"/>
    <property type="match status" value="1"/>
</dbReference>
<accession>A0ABU2LF47</accession>
<evidence type="ECO:0000313" key="2">
    <source>
        <dbReference type="EMBL" id="MDT0309892.1"/>
    </source>
</evidence>
<keyword evidence="2" id="KW-0436">Ligase</keyword>
<dbReference type="EMBL" id="JAVREN010000049">
    <property type="protein sequence ID" value="MDT0309892.1"/>
    <property type="molecule type" value="Genomic_DNA"/>
</dbReference>
<organism evidence="2 3">
    <name type="scientific">Streptomyces boetiae</name>
    <dbReference type="NCBI Taxonomy" id="3075541"/>
    <lineage>
        <taxon>Bacteria</taxon>
        <taxon>Bacillati</taxon>
        <taxon>Actinomycetota</taxon>
        <taxon>Actinomycetes</taxon>
        <taxon>Kitasatosporales</taxon>
        <taxon>Streptomycetaceae</taxon>
        <taxon>Streptomyces</taxon>
    </lineage>
</organism>
<proteinExistence type="predicted"/>
<dbReference type="RefSeq" id="WP_311632859.1">
    <property type="nucleotide sequence ID" value="NZ_JAVREN010000049.1"/>
</dbReference>
<dbReference type="Proteomes" id="UP001183388">
    <property type="component" value="Unassembled WGS sequence"/>
</dbReference>
<dbReference type="InterPro" id="IPR016602">
    <property type="entry name" value="UCP012666"/>
</dbReference>
<keyword evidence="3" id="KW-1185">Reference proteome</keyword>
<dbReference type="PIRSF" id="PIRSF012666">
    <property type="entry name" value="UCP012666"/>
    <property type="match status" value="1"/>
</dbReference>
<protein>
    <submittedName>
        <fullName evidence="2">Glutamate--cysteine ligase</fullName>
    </submittedName>
</protein>
<gene>
    <name evidence="2" type="ORF">RM780_23480</name>
</gene>
<dbReference type="InterPro" id="IPR006336">
    <property type="entry name" value="GCS2"/>
</dbReference>
<dbReference type="GO" id="GO:0016874">
    <property type="term" value="F:ligase activity"/>
    <property type="evidence" value="ECO:0007669"/>
    <property type="project" value="UniProtKB-KW"/>
</dbReference>
<comment type="catalytic activity">
    <reaction evidence="1">
        <text>L-cysteine + L-glutamate + ATP = gamma-L-glutamyl-L-cysteine + ADP + phosphate + H(+)</text>
        <dbReference type="Rhea" id="RHEA:13285"/>
        <dbReference type="ChEBI" id="CHEBI:15378"/>
        <dbReference type="ChEBI" id="CHEBI:29985"/>
        <dbReference type="ChEBI" id="CHEBI:30616"/>
        <dbReference type="ChEBI" id="CHEBI:35235"/>
        <dbReference type="ChEBI" id="CHEBI:43474"/>
        <dbReference type="ChEBI" id="CHEBI:58173"/>
        <dbReference type="ChEBI" id="CHEBI:456216"/>
        <dbReference type="EC" id="6.3.2.2"/>
    </reaction>
</comment>
<reference evidence="3" key="1">
    <citation type="submission" date="2023-07" db="EMBL/GenBank/DDBJ databases">
        <title>30 novel species of actinomycetes from the DSMZ collection.</title>
        <authorList>
            <person name="Nouioui I."/>
        </authorList>
    </citation>
    <scope>NUCLEOTIDE SEQUENCE [LARGE SCALE GENOMIC DNA]</scope>
    <source>
        <strain evidence="3">DSM 44917</strain>
    </source>
</reference>
<dbReference type="Pfam" id="PF04107">
    <property type="entry name" value="GCS2"/>
    <property type="match status" value="1"/>
</dbReference>
<dbReference type="PANTHER" id="PTHR36510:SF3">
    <property type="entry name" value="CONSERVED PROTEIN"/>
    <property type="match status" value="1"/>
</dbReference>
<evidence type="ECO:0000256" key="1">
    <source>
        <dbReference type="ARBA" id="ARBA00048819"/>
    </source>
</evidence>
<name>A0ABU2LF47_9ACTN</name>
<sequence length="503" mass="55293">MGEKVVADRFDLADRQRFRDRLRACLDALETMLRKERFEGPSDTIGLEVELCLADADGAPRMVNDEVLERMATRDFQAELGRFTLELNMPPRTLTGSVFDDLAEELRIALHYADRSAGEFGAHTVLTGVLPTITPEQVAPHSFSRDERYTLLNERIMASRGESISLDLRGAERLTGTFDTIAPEAACTSVQFHLQVTPNRFAAVWNAAQAAAAAQVAVGANAPFVLGRELWHDSRPAFFLQATDDRPPELAAQGVRPRAWFGERWADSVTGLFEENLRYFPALLPLCSEEDPAAVLAAGGVPRLTELTLHNGTIYRWNRPVYDVAGGVPHLRVENRVLSTGPTVTDTIANAAFYYGLVHALADSPEPVWERLPFARAEANFEAACRDGIDAELAWPGPGGTATLPAHRLIAEVLLPLAHEGLAGRGVAAADRERYLGVIEERCRRRTTGASWQTRAYHQAVANGADRTAALRDLVRRYCELSRTDAPVHSWPALREPAARSGG</sequence>
<evidence type="ECO:0000313" key="3">
    <source>
        <dbReference type="Proteomes" id="UP001183388"/>
    </source>
</evidence>
<dbReference type="InterPro" id="IPR050141">
    <property type="entry name" value="GCL_type2/YbdK_subfam"/>
</dbReference>
<dbReference type="InterPro" id="IPR014746">
    <property type="entry name" value="Gln_synth/guanido_kin_cat_dom"/>
</dbReference>
<dbReference type="SUPFAM" id="SSF55931">
    <property type="entry name" value="Glutamine synthetase/guanido kinase"/>
    <property type="match status" value="1"/>
</dbReference>
<comment type="caution">
    <text evidence="2">The sequence shown here is derived from an EMBL/GenBank/DDBJ whole genome shotgun (WGS) entry which is preliminary data.</text>
</comment>
<dbReference type="Gene3D" id="3.30.590.20">
    <property type="match status" value="1"/>
</dbReference>